<feature type="transmembrane region" description="Helical" evidence="10">
    <location>
        <begin position="825"/>
        <end position="844"/>
    </location>
</feature>
<protein>
    <recommendedName>
        <fullName evidence="11">Cation-transporting P-type ATPase N-terminal domain-containing protein</fullName>
    </recommendedName>
</protein>
<dbReference type="Pfam" id="PF13246">
    <property type="entry name" value="Cation_ATPase"/>
    <property type="match status" value="1"/>
</dbReference>
<comment type="subcellular location">
    <subcellularLocation>
        <location evidence="1">Cell membrane</location>
        <topology evidence="1">Multi-pass membrane protein</topology>
    </subcellularLocation>
</comment>
<dbReference type="Pfam" id="PF00689">
    <property type="entry name" value="Cation_ATPase_C"/>
    <property type="match status" value="1"/>
</dbReference>
<dbReference type="SFLD" id="SFLDS00003">
    <property type="entry name" value="Haloacid_Dehalogenase"/>
    <property type="match status" value="1"/>
</dbReference>
<evidence type="ECO:0000313" key="12">
    <source>
        <dbReference type="EMBL" id="OHA84079.1"/>
    </source>
</evidence>
<keyword evidence="5" id="KW-0547">Nucleotide-binding</keyword>
<dbReference type="InterPro" id="IPR004014">
    <property type="entry name" value="ATPase_P-typ_cation-transptr_N"/>
</dbReference>
<evidence type="ECO:0000259" key="11">
    <source>
        <dbReference type="SMART" id="SM00831"/>
    </source>
</evidence>
<comment type="caution">
    <text evidence="12">The sequence shown here is derived from an EMBL/GenBank/DDBJ whole genome shotgun (WGS) entry which is preliminary data.</text>
</comment>
<dbReference type="SUPFAM" id="SSF81653">
    <property type="entry name" value="Calcium ATPase, transduction domain A"/>
    <property type="match status" value="1"/>
</dbReference>
<accession>A0A1G2SHF5</accession>
<dbReference type="GO" id="GO:0005886">
    <property type="term" value="C:plasma membrane"/>
    <property type="evidence" value="ECO:0007669"/>
    <property type="project" value="UniProtKB-SubCell"/>
</dbReference>
<dbReference type="Pfam" id="PF00690">
    <property type="entry name" value="Cation_ATPase_N"/>
    <property type="match status" value="1"/>
</dbReference>
<sequence>MKDNWYTKTIPEVLALLRTSDEGLSEEDVLRRLQEGTLNKLPEPKTDSLVVVFLRQFQSPLIYILLAASATVFVIGEVVDGLIILAVLFFNAIVGTIQEGRAQNTLRALRRFVETKATVVRDGRELIIPDSEIVSGDIIMLFEGEKVPADARIIISNTLNLDEAALTGESEPVHKIADTIAQTNLSTLDQKNMVFKGTHIVGGNGRAVVVAVGMSTVVGQIAREVAAIDTEIPLKDNIRNLSRGIIVVVLGISALLFLLGFLQGKPLKEMFATVVSLSVSIIPEGLPIVMTLVLATGVWRMSKRNALVKKMHAVEALGQVSVIAVDKTGTVTQNEMTIQKVYVDGTVFEIEGIGYGSEGNVRREGVVVDPANHPELLLMGKVAAFCANARVLFSEVDCTWRVAGDPTEAAMLVLARKLGFHKDVLEQEQPMVAEIPFDYHLKYHATSHRVGNEIFSTVVGAPEVILGYTQKIYSDGNGQVLSREEKQKLHELFSTLSGEGLRVLAVAVSTHTQETLHTDALPDLTFVGFFAMKDPLRSEVREAMTTAKEAGVRVVMITGDHVITAQAIAKEAGIFCEGDGVLTGEEIDGFSDTELSEKLAQVSVFARVSPEHKLRIVNAYKARGEIIAMTGDGVNDAPSLSAANLGVSMGKIGTEVAKEASDIVLLDDNFGSIVAAIEEGRNIYKTIKKVILYLFSTSVGEVLTIVGALLLAYPLPLLPAQIIWLNFVTDGFLDTALAMEPKEQGLLRRKFERPKKYLVDKLMAWRMFLMAVPMAVGTLYLFKGYFETDLVKAWTVSLTLLAVFQWFNAWNCRSEDRSIFQMNPFSNKFLVGATLVVISLQMLVLYNPVAQKLMHTVPLGREEWFVIIAIASSIIFVEEIRKFFYRRNIKMV</sequence>
<dbReference type="Gene3D" id="1.20.1110.10">
    <property type="entry name" value="Calcium-transporting ATPase, transmembrane domain"/>
    <property type="match status" value="1"/>
</dbReference>
<dbReference type="PROSITE" id="PS00154">
    <property type="entry name" value="ATPASE_E1_E2"/>
    <property type="match status" value="1"/>
</dbReference>
<dbReference type="InterPro" id="IPR044492">
    <property type="entry name" value="P_typ_ATPase_HD_dom"/>
</dbReference>
<dbReference type="InterPro" id="IPR023299">
    <property type="entry name" value="ATPase_P-typ_cyto_dom_N"/>
</dbReference>
<keyword evidence="6" id="KW-0067">ATP-binding</keyword>
<evidence type="ECO:0000256" key="2">
    <source>
        <dbReference type="ARBA" id="ARBA00005675"/>
    </source>
</evidence>
<dbReference type="InterPro" id="IPR006068">
    <property type="entry name" value="ATPase_P-typ_cation-transptr_C"/>
</dbReference>
<evidence type="ECO:0000256" key="4">
    <source>
        <dbReference type="ARBA" id="ARBA00022692"/>
    </source>
</evidence>
<dbReference type="FunFam" id="3.40.50.1000:FF:000193">
    <property type="entry name" value="Plasma membrane calcium-transporting ATPase 2"/>
    <property type="match status" value="1"/>
</dbReference>
<dbReference type="InterPro" id="IPR023214">
    <property type="entry name" value="HAD_sf"/>
</dbReference>
<keyword evidence="7" id="KW-1278">Translocase</keyword>
<feature type="domain" description="Cation-transporting P-type ATPase N-terminal" evidence="11">
    <location>
        <begin position="4"/>
        <end position="77"/>
    </location>
</feature>
<dbReference type="EMBL" id="MHUW01000007">
    <property type="protein sequence ID" value="OHA84079.1"/>
    <property type="molecule type" value="Genomic_DNA"/>
</dbReference>
<feature type="transmembrane region" description="Helical" evidence="10">
    <location>
        <begin position="244"/>
        <end position="262"/>
    </location>
</feature>
<proteinExistence type="inferred from homology"/>
<dbReference type="GO" id="GO:0016887">
    <property type="term" value="F:ATP hydrolysis activity"/>
    <property type="evidence" value="ECO:0007669"/>
    <property type="project" value="InterPro"/>
</dbReference>
<dbReference type="InterPro" id="IPR059000">
    <property type="entry name" value="ATPase_P-type_domA"/>
</dbReference>
<dbReference type="Gene3D" id="3.40.1110.10">
    <property type="entry name" value="Calcium-transporting ATPase, cytoplasmic domain N"/>
    <property type="match status" value="1"/>
</dbReference>
<organism evidence="12 13">
    <name type="scientific">Candidatus Yonathbacteria bacterium RIFCSPLOWO2_01_FULL_47_33b</name>
    <dbReference type="NCBI Taxonomy" id="1802727"/>
    <lineage>
        <taxon>Bacteria</taxon>
        <taxon>Candidatus Yonathiibacteriota</taxon>
    </lineage>
</organism>
<dbReference type="SFLD" id="SFLDF00027">
    <property type="entry name" value="p-type_atpase"/>
    <property type="match status" value="1"/>
</dbReference>
<dbReference type="Gene3D" id="2.70.150.10">
    <property type="entry name" value="Calcium-transporting ATPase, cytoplasmic transduction domain A"/>
    <property type="match status" value="1"/>
</dbReference>
<dbReference type="Proteomes" id="UP000177987">
    <property type="component" value="Unassembled WGS sequence"/>
</dbReference>
<dbReference type="PRINTS" id="PR00120">
    <property type="entry name" value="HATPASE"/>
</dbReference>
<dbReference type="NCBIfam" id="TIGR01494">
    <property type="entry name" value="ATPase_P-type"/>
    <property type="match status" value="2"/>
</dbReference>
<dbReference type="InterPro" id="IPR001757">
    <property type="entry name" value="P_typ_ATPase"/>
</dbReference>
<dbReference type="SFLD" id="SFLDG00002">
    <property type="entry name" value="C1.7:_P-type_atpase_like"/>
    <property type="match status" value="1"/>
</dbReference>
<keyword evidence="4 10" id="KW-0812">Transmembrane</keyword>
<dbReference type="Pfam" id="PF00122">
    <property type="entry name" value="E1-E2_ATPase"/>
    <property type="match status" value="1"/>
</dbReference>
<keyword evidence="8 10" id="KW-1133">Transmembrane helix</keyword>
<dbReference type="SUPFAM" id="SSF81660">
    <property type="entry name" value="Metal cation-transporting ATPase, ATP-binding domain N"/>
    <property type="match status" value="1"/>
</dbReference>
<dbReference type="AlphaFoldDB" id="A0A1G2SHF5"/>
<dbReference type="PANTHER" id="PTHR43294:SF21">
    <property type="entry name" value="CATION TRANSPORTING ATPASE"/>
    <property type="match status" value="1"/>
</dbReference>
<gene>
    <name evidence="12" type="ORF">A2937_02695</name>
</gene>
<dbReference type="InterPro" id="IPR023298">
    <property type="entry name" value="ATPase_P-typ_TM_dom_sf"/>
</dbReference>
<dbReference type="InterPro" id="IPR036412">
    <property type="entry name" value="HAD-like_sf"/>
</dbReference>
<evidence type="ECO:0000256" key="5">
    <source>
        <dbReference type="ARBA" id="ARBA00022741"/>
    </source>
</evidence>
<dbReference type="GO" id="GO:0005524">
    <property type="term" value="F:ATP binding"/>
    <property type="evidence" value="ECO:0007669"/>
    <property type="project" value="UniProtKB-KW"/>
</dbReference>
<comment type="similarity">
    <text evidence="2">Belongs to the cation transport ATPase (P-type) (TC 3.A.3) family. Type IIA subfamily.</text>
</comment>
<dbReference type="SUPFAM" id="SSF81665">
    <property type="entry name" value="Calcium ATPase, transmembrane domain M"/>
    <property type="match status" value="1"/>
</dbReference>
<dbReference type="SMART" id="SM00831">
    <property type="entry name" value="Cation_ATPase_N"/>
    <property type="match status" value="1"/>
</dbReference>
<name>A0A1G2SHF5_9BACT</name>
<dbReference type="STRING" id="1802727.A2937_02695"/>
<dbReference type="PRINTS" id="PR00119">
    <property type="entry name" value="CATATPASE"/>
</dbReference>
<evidence type="ECO:0000256" key="6">
    <source>
        <dbReference type="ARBA" id="ARBA00022840"/>
    </source>
</evidence>
<evidence type="ECO:0000256" key="9">
    <source>
        <dbReference type="ARBA" id="ARBA00023136"/>
    </source>
</evidence>
<reference evidence="12 13" key="1">
    <citation type="journal article" date="2016" name="Nat. Commun.">
        <title>Thousands of microbial genomes shed light on interconnected biogeochemical processes in an aquifer system.</title>
        <authorList>
            <person name="Anantharaman K."/>
            <person name="Brown C.T."/>
            <person name="Hug L.A."/>
            <person name="Sharon I."/>
            <person name="Castelle C.J."/>
            <person name="Probst A.J."/>
            <person name="Thomas B.C."/>
            <person name="Singh A."/>
            <person name="Wilkins M.J."/>
            <person name="Karaoz U."/>
            <person name="Brodie E.L."/>
            <person name="Williams K.H."/>
            <person name="Hubbard S.S."/>
            <person name="Banfield J.F."/>
        </authorList>
    </citation>
    <scope>NUCLEOTIDE SEQUENCE [LARGE SCALE GENOMIC DNA]</scope>
</reference>
<dbReference type="PANTHER" id="PTHR43294">
    <property type="entry name" value="SODIUM/POTASSIUM-TRANSPORTING ATPASE SUBUNIT ALPHA"/>
    <property type="match status" value="1"/>
</dbReference>
<feature type="transmembrane region" description="Helical" evidence="10">
    <location>
        <begin position="61"/>
        <end position="94"/>
    </location>
</feature>
<dbReference type="InterPro" id="IPR018303">
    <property type="entry name" value="ATPase_P-typ_P_site"/>
</dbReference>
<keyword evidence="3" id="KW-1003">Cell membrane</keyword>
<dbReference type="InterPro" id="IPR050510">
    <property type="entry name" value="Cation_transp_ATPase_P-type"/>
</dbReference>
<evidence type="ECO:0000256" key="1">
    <source>
        <dbReference type="ARBA" id="ARBA00004651"/>
    </source>
</evidence>
<feature type="transmembrane region" description="Helical" evidence="10">
    <location>
        <begin position="274"/>
        <end position="299"/>
    </location>
</feature>
<keyword evidence="9 10" id="KW-0472">Membrane</keyword>
<feature type="transmembrane region" description="Helical" evidence="10">
    <location>
        <begin position="762"/>
        <end position="782"/>
    </location>
</feature>
<evidence type="ECO:0000256" key="8">
    <source>
        <dbReference type="ARBA" id="ARBA00022989"/>
    </source>
</evidence>
<evidence type="ECO:0000256" key="7">
    <source>
        <dbReference type="ARBA" id="ARBA00022967"/>
    </source>
</evidence>
<evidence type="ECO:0000256" key="10">
    <source>
        <dbReference type="SAM" id="Phobius"/>
    </source>
</evidence>
<evidence type="ECO:0000256" key="3">
    <source>
        <dbReference type="ARBA" id="ARBA00022475"/>
    </source>
</evidence>
<dbReference type="Gene3D" id="3.40.50.1000">
    <property type="entry name" value="HAD superfamily/HAD-like"/>
    <property type="match status" value="1"/>
</dbReference>
<dbReference type="SUPFAM" id="SSF56784">
    <property type="entry name" value="HAD-like"/>
    <property type="match status" value="1"/>
</dbReference>
<feature type="transmembrane region" description="Helical" evidence="10">
    <location>
        <begin position="690"/>
        <end position="715"/>
    </location>
</feature>
<feature type="transmembrane region" description="Helical" evidence="10">
    <location>
        <begin position="864"/>
        <end position="884"/>
    </location>
</feature>
<evidence type="ECO:0000313" key="13">
    <source>
        <dbReference type="Proteomes" id="UP000177987"/>
    </source>
</evidence>
<dbReference type="InterPro" id="IPR008250">
    <property type="entry name" value="ATPase_P-typ_transduc_dom_A_sf"/>
</dbReference>